<feature type="domain" description="Sushi" evidence="15">
    <location>
        <begin position="102"/>
        <end position="165"/>
    </location>
</feature>
<dbReference type="GO" id="GO:0016020">
    <property type="term" value="C:membrane"/>
    <property type="evidence" value="ECO:0007669"/>
    <property type="project" value="UniProtKB-SubCell"/>
</dbReference>
<dbReference type="GO" id="GO:0002376">
    <property type="term" value="P:immune system process"/>
    <property type="evidence" value="ECO:0007669"/>
    <property type="project" value="UniProtKB-KW"/>
</dbReference>
<evidence type="ECO:0000256" key="8">
    <source>
        <dbReference type="ARBA" id="ARBA00022989"/>
    </source>
</evidence>
<dbReference type="GO" id="GO:0019976">
    <property type="term" value="F:interleukin-2 binding"/>
    <property type="evidence" value="ECO:0007669"/>
    <property type="project" value="InterPro"/>
</dbReference>
<dbReference type="CDD" id="cd00033">
    <property type="entry name" value="CCP"/>
    <property type="match status" value="2"/>
</dbReference>
<evidence type="ECO:0000256" key="14">
    <source>
        <dbReference type="PROSITE-ProRule" id="PRU00302"/>
    </source>
</evidence>
<dbReference type="EMBL" id="VWPQ01004611">
    <property type="protein sequence ID" value="NXY46285.1"/>
    <property type="molecule type" value="Genomic_DNA"/>
</dbReference>
<evidence type="ECO:0000256" key="4">
    <source>
        <dbReference type="ARBA" id="ARBA00022692"/>
    </source>
</evidence>
<evidence type="ECO:0000256" key="5">
    <source>
        <dbReference type="ARBA" id="ARBA00022729"/>
    </source>
</evidence>
<comment type="function">
    <text evidence="1">Receptor for interleukin-2. The receptor is involved in the regulation of immune tolerance by controlling regulatory T cells (TREGs) activity. TREGs suppress the activation and expansion of autoreactive T-cells.</text>
</comment>
<evidence type="ECO:0000256" key="11">
    <source>
        <dbReference type="ARBA" id="ARBA00023170"/>
    </source>
</evidence>
<proteinExistence type="predicted"/>
<evidence type="ECO:0000256" key="1">
    <source>
        <dbReference type="ARBA" id="ARBA00002381"/>
    </source>
</evidence>
<dbReference type="OrthoDB" id="9944172at2759"/>
<feature type="domain" description="Sushi" evidence="15">
    <location>
        <begin position="1"/>
        <end position="61"/>
    </location>
</feature>
<feature type="disulfide bond" evidence="14">
    <location>
        <begin position="104"/>
        <end position="147"/>
    </location>
</feature>
<keyword evidence="17" id="KW-1185">Reference proteome</keyword>
<keyword evidence="11" id="KW-0675">Receptor</keyword>
<dbReference type="InterPro" id="IPR035976">
    <property type="entry name" value="Sushi/SCR/CCP_sf"/>
</dbReference>
<organism evidence="16 17">
    <name type="scientific">Ceuthmochares aereus</name>
    <dbReference type="NCBI Taxonomy" id="1961834"/>
    <lineage>
        <taxon>Eukaryota</taxon>
        <taxon>Metazoa</taxon>
        <taxon>Chordata</taxon>
        <taxon>Craniata</taxon>
        <taxon>Vertebrata</taxon>
        <taxon>Euteleostomi</taxon>
        <taxon>Archelosauria</taxon>
        <taxon>Archosauria</taxon>
        <taxon>Dinosauria</taxon>
        <taxon>Saurischia</taxon>
        <taxon>Theropoda</taxon>
        <taxon>Coelurosauria</taxon>
        <taxon>Aves</taxon>
        <taxon>Neognathae</taxon>
        <taxon>Neoaves</taxon>
        <taxon>Otidimorphae</taxon>
        <taxon>Cuculiformes</taxon>
        <taxon>Cuculidae</taxon>
        <taxon>Ceuthmochares</taxon>
    </lineage>
</organism>
<keyword evidence="8" id="KW-1133">Transmembrane helix</keyword>
<evidence type="ECO:0000256" key="13">
    <source>
        <dbReference type="ARBA" id="ARBA00025938"/>
    </source>
</evidence>
<protein>
    <recommendedName>
        <fullName evidence="3">Interleukin-2 receptor subunit alpha</fullName>
    </recommendedName>
</protein>
<evidence type="ECO:0000256" key="12">
    <source>
        <dbReference type="ARBA" id="ARBA00023180"/>
    </source>
</evidence>
<dbReference type="Proteomes" id="UP000519239">
    <property type="component" value="Unassembled WGS sequence"/>
</dbReference>
<dbReference type="InterPro" id="IPR015486">
    <property type="entry name" value="IL-2_rcpt_alpha"/>
</dbReference>
<keyword evidence="12" id="KW-0325">Glycoprotein</keyword>
<dbReference type="AlphaFoldDB" id="A0A7L4K0M9"/>
<keyword evidence="5" id="KW-0732">Signal</keyword>
<keyword evidence="7" id="KW-0391">Immunity</keyword>
<comment type="caution">
    <text evidence="14">Lacks conserved residue(s) required for the propagation of feature annotation.</text>
</comment>
<name>A0A7L4K0M9_9AVES</name>
<keyword evidence="9" id="KW-0472">Membrane</keyword>
<dbReference type="SMART" id="SM00032">
    <property type="entry name" value="CCP"/>
    <property type="match status" value="2"/>
</dbReference>
<feature type="non-terminal residue" evidence="16">
    <location>
        <position position="1"/>
    </location>
</feature>
<sequence>CPVLPVIEFADVTAEMYALGTKLYYQCDSGYKRSKGQYLGIECKRTEHGASWEYSTFQCIKKKDSFSAAPMMEIDFTRKPERKTEHPAPQIQENLSEFGHKDFCGPPKSFPHASLSSEKRYHLGQVLHIKCQSGFDKQLPTSGTISCKDVNGKITWTHLEMRCTNDS</sequence>
<dbReference type="SUPFAM" id="SSF57535">
    <property type="entry name" value="Complement control module/SCR domain"/>
    <property type="match status" value="2"/>
</dbReference>
<dbReference type="PROSITE" id="PS50923">
    <property type="entry name" value="SUSHI"/>
    <property type="match status" value="2"/>
</dbReference>
<evidence type="ECO:0000256" key="7">
    <source>
        <dbReference type="ARBA" id="ARBA00022859"/>
    </source>
</evidence>
<keyword evidence="4" id="KW-0812">Transmembrane</keyword>
<accession>A0A7L4K0M9</accession>
<reference evidence="16 17" key="1">
    <citation type="submission" date="2019-09" db="EMBL/GenBank/DDBJ databases">
        <title>Bird 10,000 Genomes (B10K) Project - Family phase.</title>
        <authorList>
            <person name="Zhang G."/>
        </authorList>
    </citation>
    <scope>NUCLEOTIDE SEQUENCE [LARGE SCALE GENOMIC DNA]</scope>
    <source>
        <strain evidence="16">B10K-CU-031-02</strain>
        <tissue evidence="16">Muscle</tissue>
    </source>
</reference>
<evidence type="ECO:0000313" key="16">
    <source>
        <dbReference type="EMBL" id="NXY46285.1"/>
    </source>
</evidence>
<dbReference type="PANTHER" id="PTHR10573:SF0">
    <property type="entry name" value="INTERLEUKIN-2 RECEPTOR SUBUNIT ALPHA"/>
    <property type="match status" value="1"/>
</dbReference>
<keyword evidence="10 14" id="KW-1015">Disulfide bond</keyword>
<feature type="non-terminal residue" evidence="16">
    <location>
        <position position="167"/>
    </location>
</feature>
<comment type="subcellular location">
    <subcellularLocation>
        <location evidence="2">Membrane</location>
        <topology evidence="2">Single-pass type I membrane protein</topology>
    </subcellularLocation>
</comment>
<dbReference type="PANTHER" id="PTHR10573">
    <property type="entry name" value="INTERLEUKIN-2 RECEPTOR ALPHA CHAIN"/>
    <property type="match status" value="1"/>
</dbReference>
<evidence type="ECO:0000259" key="15">
    <source>
        <dbReference type="PROSITE" id="PS50923"/>
    </source>
</evidence>
<dbReference type="InterPro" id="IPR000436">
    <property type="entry name" value="Sushi_SCR_CCP_dom"/>
</dbReference>
<dbReference type="Pfam" id="PF00084">
    <property type="entry name" value="Sushi"/>
    <property type="match status" value="2"/>
</dbReference>
<dbReference type="Gene3D" id="2.10.70.10">
    <property type="entry name" value="Complement Module, domain 1"/>
    <property type="match status" value="2"/>
</dbReference>
<keyword evidence="14" id="KW-0768">Sushi</keyword>
<evidence type="ECO:0000256" key="10">
    <source>
        <dbReference type="ARBA" id="ARBA00023157"/>
    </source>
</evidence>
<gene>
    <name evidence="16" type="primary">Il2ra</name>
    <name evidence="16" type="ORF">CEUAER_R04616</name>
</gene>
<evidence type="ECO:0000256" key="2">
    <source>
        <dbReference type="ARBA" id="ARBA00004479"/>
    </source>
</evidence>
<evidence type="ECO:0000313" key="17">
    <source>
        <dbReference type="Proteomes" id="UP000519239"/>
    </source>
</evidence>
<comment type="subunit">
    <text evidence="13">Non-covalent dimer of an alpha and a beta subunit. IL2R exists in 3 different forms: a high affinity dimer, an intermediate affinity monomer (beta subunit), and a low affinity monomer (alpha subunit). The high and intermediate affinity forms also associate with a gamma subunit.</text>
</comment>
<evidence type="ECO:0000256" key="6">
    <source>
        <dbReference type="ARBA" id="ARBA00022737"/>
    </source>
</evidence>
<evidence type="ECO:0000256" key="9">
    <source>
        <dbReference type="ARBA" id="ARBA00023136"/>
    </source>
</evidence>
<comment type="caution">
    <text evidence="16">The sequence shown here is derived from an EMBL/GenBank/DDBJ whole genome shotgun (WGS) entry which is preliminary data.</text>
</comment>
<dbReference type="GO" id="GO:0006954">
    <property type="term" value="P:inflammatory response"/>
    <property type="evidence" value="ECO:0007669"/>
    <property type="project" value="TreeGrafter"/>
</dbReference>
<dbReference type="GO" id="GO:0004911">
    <property type="term" value="F:interleukin-2 receptor activity"/>
    <property type="evidence" value="ECO:0007669"/>
    <property type="project" value="InterPro"/>
</dbReference>
<evidence type="ECO:0000256" key="3">
    <source>
        <dbReference type="ARBA" id="ARBA00013445"/>
    </source>
</evidence>
<keyword evidence="6" id="KW-0677">Repeat</keyword>